<dbReference type="NCBIfam" id="TIGR00861">
    <property type="entry name" value="MIP"/>
    <property type="match status" value="1"/>
</dbReference>
<evidence type="ECO:0000256" key="3">
    <source>
        <dbReference type="ARBA" id="ARBA00022448"/>
    </source>
</evidence>
<evidence type="ECO:0000256" key="10">
    <source>
        <dbReference type="HAMAP-Rule" id="MF_01146"/>
    </source>
</evidence>
<comment type="domain">
    <text evidence="10">Aquaporins contain two tandem repeats each containing three membrane-spanning domains and a pore-forming loop with the signature motif Asn-Pro-Ala (NPA).</text>
</comment>
<dbReference type="InterPro" id="IPR022357">
    <property type="entry name" value="MIP_CS"/>
</dbReference>
<feature type="site" description="Selectivity filter" evidence="10">
    <location>
        <position position="189"/>
    </location>
</feature>
<reference evidence="11 12" key="1">
    <citation type="journal article" date="2014" name="Genome Announc.">
        <title>Draft Genome Sequence of the Haloacid-Degrading Burkholderia caribensis Strain MBA4.</title>
        <authorList>
            <person name="Pan Y."/>
            <person name="Kong K.F."/>
            <person name="Tsang J.S."/>
        </authorList>
    </citation>
    <scope>NUCLEOTIDE SEQUENCE [LARGE SCALE GENOMIC DNA]</scope>
    <source>
        <strain evidence="11 12">MBA4</strain>
    </source>
</reference>
<dbReference type="PROSITE" id="PS51257">
    <property type="entry name" value="PROKAR_LIPOPROTEIN"/>
    <property type="match status" value="1"/>
</dbReference>
<evidence type="ECO:0000256" key="1">
    <source>
        <dbReference type="ARBA" id="ARBA00004141"/>
    </source>
</evidence>
<dbReference type="Pfam" id="PF00230">
    <property type="entry name" value="MIP"/>
    <property type="match status" value="1"/>
</dbReference>
<dbReference type="PROSITE" id="PS00221">
    <property type="entry name" value="MIP"/>
    <property type="match status" value="1"/>
</dbReference>
<evidence type="ECO:0000256" key="5">
    <source>
        <dbReference type="ARBA" id="ARBA00022519"/>
    </source>
</evidence>
<feature type="transmembrane region" description="Helical" evidence="10">
    <location>
        <begin position="87"/>
        <end position="109"/>
    </location>
</feature>
<dbReference type="RefSeq" id="WP_035987496.1">
    <property type="nucleotide sequence ID" value="NZ_CP012746.1"/>
</dbReference>
<dbReference type="Proteomes" id="UP000019146">
    <property type="component" value="Chromosome 1"/>
</dbReference>
<protein>
    <recommendedName>
        <fullName evidence="10">Aquaporin Z</fullName>
    </recommendedName>
</protein>
<evidence type="ECO:0000256" key="6">
    <source>
        <dbReference type="ARBA" id="ARBA00022692"/>
    </source>
</evidence>
<dbReference type="InterPro" id="IPR023743">
    <property type="entry name" value="Aquaporin_Z"/>
</dbReference>
<dbReference type="GO" id="GO:0015250">
    <property type="term" value="F:water channel activity"/>
    <property type="evidence" value="ECO:0007669"/>
    <property type="project" value="UniProtKB-UniRule"/>
</dbReference>
<comment type="subunit">
    <text evidence="10">Homotetramer.</text>
</comment>
<feature type="site" description="Involved in tetramerization or stability of the tetramer" evidence="10">
    <location>
        <position position="22"/>
    </location>
</feature>
<accession>A0A0P0R6Q9</accession>
<keyword evidence="5" id="KW-0997">Cell inner membrane</keyword>
<feature type="site" description="Selectivity filter" evidence="10">
    <location>
        <position position="195"/>
    </location>
</feature>
<dbReference type="InterPro" id="IPR023271">
    <property type="entry name" value="Aquaporin-like"/>
</dbReference>
<evidence type="ECO:0000256" key="4">
    <source>
        <dbReference type="ARBA" id="ARBA00022475"/>
    </source>
</evidence>
<dbReference type="KEGG" id="bcai:K788_0003675"/>
<feature type="site" description="Selectivity filter" evidence="10">
    <location>
        <position position="49"/>
    </location>
</feature>
<comment type="subcellular location">
    <subcellularLocation>
        <location evidence="10">Cell membrane</location>
        <topology evidence="10">Multi-pass membrane protein</topology>
    </subcellularLocation>
    <subcellularLocation>
        <location evidence="1">Membrane</location>
        <topology evidence="1">Multi-pass membrane protein</topology>
    </subcellularLocation>
</comment>
<dbReference type="GO" id="GO:0005886">
    <property type="term" value="C:plasma membrane"/>
    <property type="evidence" value="ECO:0007669"/>
    <property type="project" value="UniProtKB-SubCell"/>
</dbReference>
<feature type="short sequence motif" description="NPA 1" evidence="10">
    <location>
        <begin position="69"/>
        <end position="71"/>
    </location>
</feature>
<feature type="transmembrane region" description="Helical" evidence="10">
    <location>
        <begin position="212"/>
        <end position="232"/>
    </location>
</feature>
<keyword evidence="3 10" id="KW-0813">Transport</keyword>
<dbReference type="EMBL" id="CP012746">
    <property type="protein sequence ID" value="ALL63624.1"/>
    <property type="molecule type" value="Genomic_DNA"/>
</dbReference>
<dbReference type="HAMAP" id="MF_01146">
    <property type="entry name" value="Aquaporin_Z"/>
    <property type="match status" value="1"/>
</dbReference>
<evidence type="ECO:0000256" key="7">
    <source>
        <dbReference type="ARBA" id="ARBA00022737"/>
    </source>
</evidence>
<dbReference type="InterPro" id="IPR034294">
    <property type="entry name" value="Aquaporin_transptr"/>
</dbReference>
<organism evidence="11 12">
    <name type="scientific">Paraburkholderia caribensis MBA4</name>
    <dbReference type="NCBI Taxonomy" id="1323664"/>
    <lineage>
        <taxon>Bacteria</taxon>
        <taxon>Pseudomonadati</taxon>
        <taxon>Pseudomonadota</taxon>
        <taxon>Betaproteobacteria</taxon>
        <taxon>Burkholderiales</taxon>
        <taxon>Burkholderiaceae</taxon>
        <taxon>Paraburkholderia</taxon>
    </lineage>
</organism>
<evidence type="ECO:0000313" key="11">
    <source>
        <dbReference type="EMBL" id="ALL63624.1"/>
    </source>
</evidence>
<gene>
    <name evidence="10" type="primary">aqpZ</name>
    <name evidence="11" type="ORF">K788_0003675</name>
</gene>
<dbReference type="Gene3D" id="1.20.1080.10">
    <property type="entry name" value="Glycerol uptake facilitator protein"/>
    <property type="match status" value="1"/>
</dbReference>
<dbReference type="GeneID" id="69967862"/>
<feature type="site" description="Selectivity filter" evidence="10">
    <location>
        <position position="180"/>
    </location>
</feature>
<feature type="transmembrane region" description="Helical" evidence="10">
    <location>
        <begin position="165"/>
        <end position="186"/>
    </location>
</feature>
<comment type="caution">
    <text evidence="10">Lacks conserved residue(s) required for the propagation of feature annotation.</text>
</comment>
<keyword evidence="9 10" id="KW-0472">Membrane</keyword>
<comment type="similarity">
    <text evidence="2 10">Belongs to the MIP/aquaporin (TC 1.A.8) family.</text>
</comment>
<dbReference type="PRINTS" id="PR00783">
    <property type="entry name" value="MINTRINSICP"/>
</dbReference>
<dbReference type="PANTHER" id="PTHR45724:SF13">
    <property type="entry name" value="AQUAPORIN NIP1-1-RELATED"/>
    <property type="match status" value="1"/>
</dbReference>
<name>A0A0P0R6Q9_9BURK</name>
<feature type="transmembrane region" description="Helical" evidence="10">
    <location>
        <begin position="38"/>
        <end position="60"/>
    </location>
</feature>
<dbReference type="AlphaFoldDB" id="A0A0P0R6Q9"/>
<evidence type="ECO:0000256" key="8">
    <source>
        <dbReference type="ARBA" id="ARBA00022989"/>
    </source>
</evidence>
<keyword evidence="6 10" id="KW-0812">Transmembrane</keyword>
<feature type="transmembrane region" description="Helical" evidence="10">
    <location>
        <begin position="135"/>
        <end position="158"/>
    </location>
</feature>
<dbReference type="NCBIfam" id="NF003838">
    <property type="entry name" value="PRK05420.1"/>
    <property type="match status" value="1"/>
</dbReference>
<evidence type="ECO:0000256" key="2">
    <source>
        <dbReference type="ARBA" id="ARBA00006175"/>
    </source>
</evidence>
<dbReference type="CDD" id="cd00333">
    <property type="entry name" value="MIP"/>
    <property type="match status" value="1"/>
</dbReference>
<comment type="catalytic activity">
    <reaction evidence="10">
        <text>H2O(in) = H2O(out)</text>
        <dbReference type="Rhea" id="RHEA:29667"/>
        <dbReference type="ChEBI" id="CHEBI:15377"/>
    </reaction>
</comment>
<dbReference type="PANTHER" id="PTHR45724">
    <property type="entry name" value="AQUAPORIN NIP2-1"/>
    <property type="match status" value="1"/>
</dbReference>
<dbReference type="FunFam" id="1.20.1080.10:FF:000007">
    <property type="entry name" value="Aquaporin Z"/>
    <property type="match status" value="1"/>
</dbReference>
<proteinExistence type="inferred from homology"/>
<dbReference type="InterPro" id="IPR000425">
    <property type="entry name" value="MIP"/>
</dbReference>
<evidence type="ECO:0000313" key="12">
    <source>
        <dbReference type="Proteomes" id="UP000019146"/>
    </source>
</evidence>
<dbReference type="SUPFAM" id="SSF81338">
    <property type="entry name" value="Aquaporin-like"/>
    <property type="match status" value="1"/>
</dbReference>
<keyword evidence="4 10" id="KW-1003">Cell membrane</keyword>
<evidence type="ECO:0000256" key="9">
    <source>
        <dbReference type="ARBA" id="ARBA00023136"/>
    </source>
</evidence>
<feature type="short sequence motif" description="NPA 2" evidence="10">
    <location>
        <begin position="192"/>
        <end position="194"/>
    </location>
</feature>
<keyword evidence="8 10" id="KW-1133">Transmembrane helix</keyword>
<keyword evidence="7 10" id="KW-0677">Repeat</keyword>
<comment type="function">
    <text evidence="10">Channel that permits osmotically driven movement of water in both directions. It is involved in the osmoregulation and in the maintenance of cell turgor during volume expansion in rapidly growing cells. It mediates rapid entry or exit of water in response to abrupt changes in osmolarity.</text>
</comment>
<sequence>MNLSRRLAAELFGTFWLVLGGCGSAVLAANFAGPVHGLGIGFVGVSLAFGLTVLTMAYAIGHISGCHLNPAVSVGLAVAGRFPARDLVPYIVAQVLGAVLGAYVLSVIASGNPDFHLVASGFASNGYGDRSPGHFALPAAFVCETVMTAFFLFVILGATDKRAPAGFAPIAIGLCLTLIHLISIPVTNTSVNPARSTGPALFVGGAAVDQLWLFWVAPILGAVIAAIVYPAVAGDARHVADAERVRVTA</sequence>